<dbReference type="Proteomes" id="UP000478052">
    <property type="component" value="Unassembled WGS sequence"/>
</dbReference>
<feature type="non-terminal residue" evidence="3">
    <location>
        <position position="1"/>
    </location>
</feature>
<feature type="region of interest" description="Disordered" evidence="1">
    <location>
        <begin position="56"/>
        <end position="96"/>
    </location>
</feature>
<name>A0A6G0W4J7_APHCR</name>
<accession>A0A6G0W4J7</accession>
<keyword evidence="4" id="KW-1185">Reference proteome</keyword>
<evidence type="ECO:0000313" key="3">
    <source>
        <dbReference type="EMBL" id="KAF0721996.1"/>
    </source>
</evidence>
<dbReference type="InterPro" id="IPR040676">
    <property type="entry name" value="DUF5641"/>
</dbReference>
<protein>
    <recommendedName>
        <fullName evidence="2">DUF5641 domain-containing protein</fullName>
    </recommendedName>
</protein>
<proteinExistence type="predicted"/>
<sequence length="303" mass="33872">VKFFSMRFKILRQHMRVSRPLNCLSAMKYHGFSSSVEVQASELLISAKAMANRFSSNLNKSESPPEAPRCAEGSEAAGNSDGPSKSSEGPEIQSSHSVRLPEIPLPHFEGELADWPVFRDRFIALVDSRSNISNIEKLYYLLSCLQCEASDVVKGITVSNDTYSIAWAALVERYDQPRRLASSLIDSILSAPIMQQESVGSLNKFLCTFDEDIAILESLEIPNLGDFLLFSVAFRYLPILSRRIFEKYFDQNGPPPILSSESGIYWRLGRVIELLPGQDNVVRVVRLLTGQGTLVRPVVKLVR</sequence>
<organism evidence="3 4">
    <name type="scientific">Aphis craccivora</name>
    <name type="common">Cowpea aphid</name>
    <dbReference type="NCBI Taxonomy" id="307492"/>
    <lineage>
        <taxon>Eukaryota</taxon>
        <taxon>Metazoa</taxon>
        <taxon>Ecdysozoa</taxon>
        <taxon>Arthropoda</taxon>
        <taxon>Hexapoda</taxon>
        <taxon>Insecta</taxon>
        <taxon>Pterygota</taxon>
        <taxon>Neoptera</taxon>
        <taxon>Paraneoptera</taxon>
        <taxon>Hemiptera</taxon>
        <taxon>Sternorrhyncha</taxon>
        <taxon>Aphidomorpha</taxon>
        <taxon>Aphidoidea</taxon>
        <taxon>Aphididae</taxon>
        <taxon>Aphidini</taxon>
        <taxon>Aphis</taxon>
        <taxon>Aphis</taxon>
    </lineage>
</organism>
<dbReference type="EMBL" id="VUJU01009106">
    <property type="protein sequence ID" value="KAF0721996.1"/>
    <property type="molecule type" value="Genomic_DNA"/>
</dbReference>
<comment type="caution">
    <text evidence="3">The sequence shown here is derived from an EMBL/GenBank/DDBJ whole genome shotgun (WGS) entry which is preliminary data.</text>
</comment>
<gene>
    <name evidence="3" type="ORF">FWK35_00015419</name>
</gene>
<dbReference type="Pfam" id="PF03564">
    <property type="entry name" value="DUF1759"/>
    <property type="match status" value="1"/>
</dbReference>
<dbReference type="Pfam" id="PF18701">
    <property type="entry name" value="DUF5641"/>
    <property type="match status" value="1"/>
</dbReference>
<dbReference type="AlphaFoldDB" id="A0A6G0W4J7"/>
<evidence type="ECO:0000259" key="2">
    <source>
        <dbReference type="Pfam" id="PF18701"/>
    </source>
</evidence>
<dbReference type="OrthoDB" id="6630153at2759"/>
<dbReference type="PANTHER" id="PTHR22954">
    <property type="entry name" value="RETROVIRAL PROTEASE-RELATED"/>
    <property type="match status" value="1"/>
</dbReference>
<dbReference type="InterPro" id="IPR005312">
    <property type="entry name" value="DUF1759"/>
</dbReference>
<reference evidence="3 4" key="1">
    <citation type="submission" date="2019-08" db="EMBL/GenBank/DDBJ databases">
        <title>Whole genome of Aphis craccivora.</title>
        <authorList>
            <person name="Voronova N.V."/>
            <person name="Shulinski R.S."/>
            <person name="Bandarenka Y.V."/>
            <person name="Zhorov D.G."/>
            <person name="Warner D."/>
        </authorList>
    </citation>
    <scope>NUCLEOTIDE SEQUENCE [LARGE SCALE GENOMIC DNA]</scope>
    <source>
        <strain evidence="3">180601</strain>
        <tissue evidence="3">Whole Body</tissue>
    </source>
</reference>
<dbReference type="PANTHER" id="PTHR22954:SF3">
    <property type="entry name" value="PROTEIN CBG08539"/>
    <property type="match status" value="1"/>
</dbReference>
<feature type="compositionally biased region" description="Polar residues" evidence="1">
    <location>
        <begin position="81"/>
        <end position="96"/>
    </location>
</feature>
<evidence type="ECO:0000256" key="1">
    <source>
        <dbReference type="SAM" id="MobiDB-lite"/>
    </source>
</evidence>
<evidence type="ECO:0000313" key="4">
    <source>
        <dbReference type="Proteomes" id="UP000478052"/>
    </source>
</evidence>
<feature type="domain" description="DUF5641" evidence="2">
    <location>
        <begin position="264"/>
        <end position="302"/>
    </location>
</feature>